<evidence type="ECO:0000256" key="7">
    <source>
        <dbReference type="SAM" id="SignalP"/>
    </source>
</evidence>
<dbReference type="EMBL" id="JBHLVF010000034">
    <property type="protein sequence ID" value="MFC0393574.1"/>
    <property type="molecule type" value="Genomic_DNA"/>
</dbReference>
<feature type="chain" id="PRO_5045965842" evidence="7">
    <location>
        <begin position="30"/>
        <end position="521"/>
    </location>
</feature>
<proteinExistence type="predicted"/>
<dbReference type="Pfam" id="PF13416">
    <property type="entry name" value="SBP_bac_8"/>
    <property type="match status" value="1"/>
</dbReference>
<dbReference type="Proteomes" id="UP001589818">
    <property type="component" value="Unassembled WGS sequence"/>
</dbReference>
<evidence type="ECO:0000256" key="3">
    <source>
        <dbReference type="ARBA" id="ARBA00023136"/>
    </source>
</evidence>
<comment type="caution">
    <text evidence="8">The sequence shown here is derived from an EMBL/GenBank/DDBJ whole genome shotgun (WGS) entry which is preliminary data.</text>
</comment>
<evidence type="ECO:0000313" key="9">
    <source>
        <dbReference type="Proteomes" id="UP001589818"/>
    </source>
</evidence>
<evidence type="ECO:0000256" key="6">
    <source>
        <dbReference type="SAM" id="MobiDB-lite"/>
    </source>
</evidence>
<dbReference type="SUPFAM" id="SSF53850">
    <property type="entry name" value="Periplasmic binding protein-like II"/>
    <property type="match status" value="1"/>
</dbReference>
<keyword evidence="1" id="KW-1003">Cell membrane</keyword>
<feature type="compositionally biased region" description="Low complexity" evidence="6">
    <location>
        <begin position="31"/>
        <end position="47"/>
    </location>
</feature>
<dbReference type="PANTHER" id="PTHR43649">
    <property type="entry name" value="ARABINOSE-BINDING PROTEIN-RELATED"/>
    <property type="match status" value="1"/>
</dbReference>
<dbReference type="InterPro" id="IPR006059">
    <property type="entry name" value="SBP"/>
</dbReference>
<dbReference type="Gene3D" id="3.40.190.10">
    <property type="entry name" value="Periplasmic binding protein-like II"/>
    <property type="match status" value="2"/>
</dbReference>
<evidence type="ECO:0000256" key="2">
    <source>
        <dbReference type="ARBA" id="ARBA00022729"/>
    </source>
</evidence>
<keyword evidence="5" id="KW-0449">Lipoprotein</keyword>
<evidence type="ECO:0000256" key="5">
    <source>
        <dbReference type="ARBA" id="ARBA00023288"/>
    </source>
</evidence>
<evidence type="ECO:0000256" key="4">
    <source>
        <dbReference type="ARBA" id="ARBA00023139"/>
    </source>
</evidence>
<keyword evidence="3" id="KW-0472">Membrane</keyword>
<feature type="signal peptide" evidence="7">
    <location>
        <begin position="1"/>
        <end position="29"/>
    </location>
</feature>
<dbReference type="PROSITE" id="PS51257">
    <property type="entry name" value="PROKAR_LIPOPROTEIN"/>
    <property type="match status" value="1"/>
</dbReference>
<dbReference type="PANTHER" id="PTHR43649:SF33">
    <property type="entry name" value="POLYGALACTURONAN_RHAMNOGALACTURONAN-BINDING PROTEIN YTCQ"/>
    <property type="match status" value="1"/>
</dbReference>
<accession>A0ABV6JCE0</accession>
<gene>
    <name evidence="8" type="ORF">ACFFJ8_19650</name>
</gene>
<protein>
    <submittedName>
        <fullName evidence="8">Extracellular solute-binding protein</fullName>
    </submittedName>
</protein>
<organism evidence="8 9">
    <name type="scientific">Paenibacillus mendelii</name>
    <dbReference type="NCBI Taxonomy" id="206163"/>
    <lineage>
        <taxon>Bacteria</taxon>
        <taxon>Bacillati</taxon>
        <taxon>Bacillota</taxon>
        <taxon>Bacilli</taxon>
        <taxon>Bacillales</taxon>
        <taxon>Paenibacillaceae</taxon>
        <taxon>Paenibacillus</taxon>
    </lineage>
</organism>
<keyword evidence="9" id="KW-1185">Reference proteome</keyword>
<dbReference type="InterPro" id="IPR050490">
    <property type="entry name" value="Bact_solute-bd_prot1"/>
</dbReference>
<keyword evidence="4" id="KW-0564">Palmitate</keyword>
<evidence type="ECO:0000313" key="8">
    <source>
        <dbReference type="EMBL" id="MFC0393574.1"/>
    </source>
</evidence>
<evidence type="ECO:0000256" key="1">
    <source>
        <dbReference type="ARBA" id="ARBA00022475"/>
    </source>
</evidence>
<name>A0ABV6JCE0_9BACL</name>
<feature type="region of interest" description="Disordered" evidence="6">
    <location>
        <begin position="31"/>
        <end position="53"/>
    </location>
</feature>
<sequence length="521" mass="58549">MRNRIQLISTVVLISIFTLLLSACGNDKANENQTNNTQASSNQTAQNGGKQSKAEEPYELTYLTIGDQAAKPLQPNDRIIAEINKRLNIKLTVKIVPEGSAEKINAAFATGDFPDVVSTYFPSNSVSQWIDEGILIPLNEYIDDLPTFKQDIEELNLQWTAVDGKYYGYPFISGINKSNYLVQYRGDWLEKLGINPPETLDDFYHALKAVANKDTYGFTTNKPKAGDQFNAFNFVFFAYGLPYGDYALDDKDNVVPIFEHPAFKQGMEYLRKLWDEKLIDPEFMAIDRPTKEQKFFQGKAGFTEGPLFRHVNRIESGVQKVDPAAKLAWISPPAGPDGKRGMAQKPKTGILTSVTTAAKNPQKAAEFIEFLLSREGKDLLELGIEGLHYTKDGETIHYMEAERAKDGFAENGWAHPLAWGNVTWPIDDDYLPQTEPARDRAVQSVQQASQYFVPNLVERRTAEEIELGSIVNDIYNQYFLNLVNGKLDIDKGIAELSKKWRQQGGDKILNAVNEAYKNSKS</sequence>
<reference evidence="8 9" key="1">
    <citation type="submission" date="2024-09" db="EMBL/GenBank/DDBJ databases">
        <authorList>
            <person name="Sun Q."/>
            <person name="Mori K."/>
        </authorList>
    </citation>
    <scope>NUCLEOTIDE SEQUENCE [LARGE SCALE GENOMIC DNA]</scope>
    <source>
        <strain evidence="8 9">CCM 4839</strain>
    </source>
</reference>
<keyword evidence="2 7" id="KW-0732">Signal</keyword>
<dbReference type="RefSeq" id="WP_204821669.1">
    <property type="nucleotide sequence ID" value="NZ_JANHOF010000008.1"/>
</dbReference>